<keyword evidence="4" id="KW-1185">Reference proteome</keyword>
<dbReference type="Pfam" id="PF00856">
    <property type="entry name" value="SET"/>
    <property type="match status" value="1"/>
</dbReference>
<gene>
    <name evidence="3" type="ORF">D9619_003383</name>
</gene>
<reference evidence="3 4" key="1">
    <citation type="journal article" date="2020" name="ISME J.">
        <title>Uncovering the hidden diversity of litter-decomposition mechanisms in mushroom-forming fungi.</title>
        <authorList>
            <person name="Floudas D."/>
            <person name="Bentzer J."/>
            <person name="Ahren D."/>
            <person name="Johansson T."/>
            <person name="Persson P."/>
            <person name="Tunlid A."/>
        </authorList>
    </citation>
    <scope>NUCLEOTIDE SEQUENCE [LARGE SCALE GENOMIC DNA]</scope>
    <source>
        <strain evidence="3 4">CBS 101986</strain>
    </source>
</reference>
<comment type="caution">
    <text evidence="3">The sequence shown here is derived from an EMBL/GenBank/DDBJ whole genome shotgun (WGS) entry which is preliminary data.</text>
</comment>
<dbReference type="OrthoDB" id="5792673at2759"/>
<organism evidence="3 4">
    <name type="scientific">Psilocybe cf. subviscida</name>
    <dbReference type="NCBI Taxonomy" id="2480587"/>
    <lineage>
        <taxon>Eukaryota</taxon>
        <taxon>Fungi</taxon>
        <taxon>Dikarya</taxon>
        <taxon>Basidiomycota</taxon>
        <taxon>Agaricomycotina</taxon>
        <taxon>Agaricomycetes</taxon>
        <taxon>Agaricomycetidae</taxon>
        <taxon>Agaricales</taxon>
        <taxon>Agaricineae</taxon>
        <taxon>Strophariaceae</taxon>
        <taxon>Psilocybe</taxon>
    </lineage>
</organism>
<dbReference type="AlphaFoldDB" id="A0A8H5AX45"/>
<dbReference type="InterPro" id="IPR046341">
    <property type="entry name" value="SET_dom_sf"/>
</dbReference>
<evidence type="ECO:0000259" key="2">
    <source>
        <dbReference type="PROSITE" id="PS50280"/>
    </source>
</evidence>
<dbReference type="EMBL" id="JAACJJ010000056">
    <property type="protein sequence ID" value="KAF5311767.1"/>
    <property type="molecule type" value="Genomic_DNA"/>
</dbReference>
<evidence type="ECO:0000313" key="3">
    <source>
        <dbReference type="EMBL" id="KAF5311767.1"/>
    </source>
</evidence>
<feature type="region of interest" description="Disordered" evidence="1">
    <location>
        <begin position="1"/>
        <end position="24"/>
    </location>
</feature>
<accession>A0A8H5AX45</accession>
<sequence length="195" mass="21768">MPRINSLNSNKQTPDGPDRKPSHWPQHLRYLTSCTYHSSVTPTVQQHVQLAPRATSNLKGPKFSIRPISDPAHPANGQFGLFAAQRIPAKTRILYYIGEIHCEDREDSNYDLSLCRLPEGTSVGIDATSMGNEARFVNDFRGIAKKPNAIFVDERTSSGELVMGIWSSGEQIQKGEEILVSYGKSWWKSRAEEPG</sequence>
<proteinExistence type="predicted"/>
<feature type="compositionally biased region" description="Polar residues" evidence="1">
    <location>
        <begin position="1"/>
        <end position="13"/>
    </location>
</feature>
<dbReference type="Gene3D" id="2.170.270.10">
    <property type="entry name" value="SET domain"/>
    <property type="match status" value="1"/>
</dbReference>
<dbReference type="PROSITE" id="PS50280">
    <property type="entry name" value="SET"/>
    <property type="match status" value="1"/>
</dbReference>
<name>A0A8H5AX45_9AGAR</name>
<dbReference type="SUPFAM" id="SSF82199">
    <property type="entry name" value="SET domain"/>
    <property type="match status" value="1"/>
</dbReference>
<feature type="domain" description="SET" evidence="2">
    <location>
        <begin position="61"/>
        <end position="183"/>
    </location>
</feature>
<dbReference type="InterPro" id="IPR001214">
    <property type="entry name" value="SET_dom"/>
</dbReference>
<dbReference type="Proteomes" id="UP000567179">
    <property type="component" value="Unassembled WGS sequence"/>
</dbReference>
<evidence type="ECO:0000256" key="1">
    <source>
        <dbReference type="SAM" id="MobiDB-lite"/>
    </source>
</evidence>
<evidence type="ECO:0000313" key="4">
    <source>
        <dbReference type="Proteomes" id="UP000567179"/>
    </source>
</evidence>
<protein>
    <recommendedName>
        <fullName evidence="2">SET domain-containing protein</fullName>
    </recommendedName>
</protein>